<dbReference type="PIRSF" id="PIRSF007580">
    <property type="entry name" value="UCP07580"/>
    <property type="match status" value="1"/>
</dbReference>
<dbReference type="AlphaFoldDB" id="A0AA42I4N9"/>
<dbReference type="InterPro" id="IPR016516">
    <property type="entry name" value="UCP07580"/>
</dbReference>
<dbReference type="RefSeq" id="WP_199948846.1">
    <property type="nucleotide sequence ID" value="NZ_JADVOO010000002.1"/>
</dbReference>
<dbReference type="GO" id="GO:0016787">
    <property type="term" value="F:hydrolase activity"/>
    <property type="evidence" value="ECO:0007669"/>
    <property type="project" value="UniProtKB-KW"/>
</dbReference>
<proteinExistence type="predicted"/>
<accession>A0AA42I4N9</accession>
<protein>
    <submittedName>
        <fullName evidence="1">Metal-dependent hydrolase</fullName>
    </submittedName>
</protein>
<comment type="caution">
    <text evidence="1">The sequence shown here is derived from an EMBL/GenBank/DDBJ whole genome shotgun (WGS) entry which is preliminary data.</text>
</comment>
<dbReference type="PANTHER" id="PTHR39456">
    <property type="entry name" value="METAL-DEPENDENT HYDROLASE"/>
    <property type="match status" value="1"/>
</dbReference>
<name>A0AA42I4N9_9GAMM</name>
<keyword evidence="1" id="KW-0378">Hydrolase</keyword>
<organism evidence="1 2">
    <name type="scientific">Acinetobacter courvalinii</name>
    <dbReference type="NCBI Taxonomy" id="280147"/>
    <lineage>
        <taxon>Bacteria</taxon>
        <taxon>Pseudomonadati</taxon>
        <taxon>Pseudomonadota</taxon>
        <taxon>Gammaproteobacteria</taxon>
        <taxon>Moraxellales</taxon>
        <taxon>Moraxellaceae</taxon>
        <taxon>Acinetobacter</taxon>
    </lineage>
</organism>
<dbReference type="PANTHER" id="PTHR39456:SF1">
    <property type="entry name" value="METAL-DEPENDENT HYDROLASE"/>
    <property type="match status" value="1"/>
</dbReference>
<dbReference type="Pfam" id="PF10118">
    <property type="entry name" value="Metal_hydrol"/>
    <property type="match status" value="1"/>
</dbReference>
<dbReference type="EMBL" id="JAOEEO010000001">
    <property type="protein sequence ID" value="MDH0562485.1"/>
    <property type="molecule type" value="Genomic_DNA"/>
</dbReference>
<sequence>MHPKQRLENHYLEQRRVQFDFSLTPEHWIYDNPFATHLINAVHLILPVGELWMCRTFNQALPYVTDEKLRADVKGFIHQEAHHAAAHKVAQDYLRHYGYEIDEFIASLDTIAKQINTAPLGLGFSKNLEHRWLIIRVGISAAVEHFTTMLGTWCLNDQPWQNKTADEMMSDLMTWHLAEEVEHRSVAFDLYMHLCGEENKVFAYLQRQIIMTAVAPGFTLAIYQCFKKLAQQDAQAKSFHRYGLLRSLAQTVIENGRSKQVPSFFSMMLSLRHWLKPSYHPFYEGDTFKALQVIDNSPAVKALTQQLRVC</sequence>
<evidence type="ECO:0000313" key="2">
    <source>
        <dbReference type="Proteomes" id="UP001159329"/>
    </source>
</evidence>
<gene>
    <name evidence="1" type="ORF">N7644_02195</name>
</gene>
<reference evidence="1" key="1">
    <citation type="submission" date="2022-09" db="EMBL/GenBank/DDBJ databases">
        <title>Intensive care unit water sources are persistently colonized with multi-drug resistant bacteria and are the site of extensive horizontal gene transfer of antibiotic resistance genes.</title>
        <authorList>
            <person name="Diorio-Toth L."/>
        </authorList>
    </citation>
    <scope>NUCLEOTIDE SEQUENCE</scope>
    <source>
        <strain evidence="1">GD04005</strain>
    </source>
</reference>
<evidence type="ECO:0000313" key="1">
    <source>
        <dbReference type="EMBL" id="MDH0562485.1"/>
    </source>
</evidence>
<dbReference type="Proteomes" id="UP001159329">
    <property type="component" value="Unassembled WGS sequence"/>
</dbReference>